<accession>A0ABV0EXD2</accession>
<organism evidence="2 3">
    <name type="scientific">Candidatus Enterococcus ferrettii</name>
    <dbReference type="NCBI Taxonomy" id="2815324"/>
    <lineage>
        <taxon>Bacteria</taxon>
        <taxon>Bacillati</taxon>
        <taxon>Bacillota</taxon>
        <taxon>Bacilli</taxon>
        <taxon>Lactobacillales</taxon>
        <taxon>Enterococcaceae</taxon>
        <taxon>Enterococcus</taxon>
    </lineage>
</organism>
<feature type="transmembrane region" description="Helical" evidence="1">
    <location>
        <begin position="182"/>
        <end position="202"/>
    </location>
</feature>
<evidence type="ECO:0000313" key="3">
    <source>
        <dbReference type="Proteomes" id="UP000664357"/>
    </source>
</evidence>
<feature type="transmembrane region" description="Helical" evidence="1">
    <location>
        <begin position="29"/>
        <end position="47"/>
    </location>
</feature>
<gene>
    <name evidence="2" type="ORF">JZO67_005170</name>
</gene>
<feature type="transmembrane region" description="Helical" evidence="1">
    <location>
        <begin position="330"/>
        <end position="353"/>
    </location>
</feature>
<keyword evidence="3" id="KW-1185">Reference proteome</keyword>
<dbReference type="RefSeq" id="WP_207703230.1">
    <property type="nucleotide sequence ID" value="NZ_JAFREL020000008.1"/>
</dbReference>
<evidence type="ECO:0000313" key="2">
    <source>
        <dbReference type="EMBL" id="MEO1773186.1"/>
    </source>
</evidence>
<comment type="caution">
    <text evidence="2">The sequence shown here is derived from an EMBL/GenBank/DDBJ whole genome shotgun (WGS) entry which is preliminary data.</text>
</comment>
<dbReference type="Proteomes" id="UP000664357">
    <property type="component" value="Unassembled WGS sequence"/>
</dbReference>
<proteinExistence type="predicted"/>
<name>A0ABV0EXD2_9ENTE</name>
<keyword evidence="1" id="KW-0812">Transmembrane</keyword>
<reference evidence="2 3" key="2">
    <citation type="submission" date="2024-02" db="EMBL/GenBank/DDBJ databases">
        <title>The Genome Sequence of Enterococcus sp. DIV0159.</title>
        <authorList>
            <person name="Earl A."/>
            <person name="Manson A."/>
            <person name="Gilmore M."/>
            <person name="Sanders J."/>
            <person name="Shea T."/>
            <person name="Howe W."/>
            <person name="Livny J."/>
            <person name="Cuomo C."/>
            <person name="Neafsey D."/>
            <person name="Birren B."/>
        </authorList>
    </citation>
    <scope>NUCLEOTIDE SEQUENCE [LARGE SCALE GENOMIC DNA]</scope>
    <source>
        <strain evidence="2 3">665A</strain>
    </source>
</reference>
<evidence type="ECO:0008006" key="4">
    <source>
        <dbReference type="Google" id="ProtNLM"/>
    </source>
</evidence>
<feature type="transmembrane region" description="Helical" evidence="1">
    <location>
        <begin position="7"/>
        <end position="23"/>
    </location>
</feature>
<dbReference type="EMBL" id="JAFREL020000008">
    <property type="protein sequence ID" value="MEO1773186.1"/>
    <property type="molecule type" value="Genomic_DNA"/>
</dbReference>
<reference evidence="2 3" key="1">
    <citation type="submission" date="2021-03" db="EMBL/GenBank/DDBJ databases">
        <authorList>
            <person name="Gilmore M.S."/>
            <person name="Schwartzman J."/>
            <person name="Van Tyne D."/>
            <person name="Martin M."/>
            <person name="Earl A.M."/>
            <person name="Manson A.L."/>
            <person name="Straub T."/>
            <person name="Salamzade R."/>
            <person name="Saavedra J."/>
            <person name="Lebreton F."/>
            <person name="Prichula J."/>
            <person name="Schaufler K."/>
            <person name="Gaca A."/>
            <person name="Sgardioli B."/>
            <person name="Wagenaar J."/>
            <person name="Strong T."/>
        </authorList>
    </citation>
    <scope>NUCLEOTIDE SEQUENCE [LARGE SCALE GENOMIC DNA]</scope>
    <source>
        <strain evidence="2 3">665A</strain>
    </source>
</reference>
<feature type="transmembrane region" description="Helical" evidence="1">
    <location>
        <begin position="59"/>
        <end position="79"/>
    </location>
</feature>
<feature type="transmembrane region" description="Helical" evidence="1">
    <location>
        <begin position="365"/>
        <end position="382"/>
    </location>
</feature>
<sequence length="720" mass="83249">MRKHRTIVILILLLALIITGYIMNNAYLFSAALLSFYIFGFNTWSYVNFKKQLSKRSQIGLYLIIGASIFLGLFFLHWYSLNDTNIKIYDDINSYLKVLERYESYRINVQDYLHFVRDTLANDYTHIDTLLLAPIAWVVPYSYSVHCTAVYILYYIPAAMALLMIALKIYNGIQKSKPLSSLQVSISFLLILLSANMFYPLLNGFDDVWGLMFVGLLICQTFDIDYTKYSFKRVVSLSILSFLVILVRRWYAYFIIGFYLSFFLDLFIIQWKQRKFDRNQWGVLIATEGTIAALSIVALSFLNSNIIPKFLSNYSDQYEAYASSEISTRLMYLVNNFGYLLIGMAFLGAYVALKRPATFSITNRLITTVFIAMGIFATVQEMDFHHQYLIVWFLVVFAAFIYMYTINNLYLHHKRFTLLVASIILFNAVFPISTKTNSVQAYTNPLTTGLDAKPEAVTSETKSLYQLDSYLKTTMNDQNEFAYAVGDMKQLSSESFKRLYLPETVDNFPNMLETANADKRDGFPSYFFQAEYVVLSDPLASWYPEKQIEMLGLIELIKETTIGKEFYQPIQKIESNKYTYTVYHRIKEPTKELVDCLYGAFQEKYPDDKFFQPNYALALSTIASESKSYDLWQNYFDIHGRDRIAVTVPTKGFKTYSFMVETYEADMSVTINLDGEQTEQQIVTIGKHDFEIPVDNSRILTVEISNPDNVAVHFTPTVLE</sequence>
<keyword evidence="1" id="KW-0472">Membrane</keyword>
<keyword evidence="1" id="KW-1133">Transmembrane helix</keyword>
<feature type="transmembrane region" description="Helical" evidence="1">
    <location>
        <begin position="416"/>
        <end position="434"/>
    </location>
</feature>
<feature type="transmembrane region" description="Helical" evidence="1">
    <location>
        <begin position="281"/>
        <end position="302"/>
    </location>
</feature>
<feature type="transmembrane region" description="Helical" evidence="1">
    <location>
        <begin position="149"/>
        <end position="170"/>
    </location>
</feature>
<protein>
    <recommendedName>
        <fullName evidence="4">YfhO family protein</fullName>
    </recommendedName>
</protein>
<feature type="transmembrane region" description="Helical" evidence="1">
    <location>
        <begin position="388"/>
        <end position="404"/>
    </location>
</feature>
<evidence type="ECO:0000256" key="1">
    <source>
        <dbReference type="SAM" id="Phobius"/>
    </source>
</evidence>
<feature type="transmembrane region" description="Helical" evidence="1">
    <location>
        <begin position="253"/>
        <end position="269"/>
    </location>
</feature>